<evidence type="ECO:0000256" key="11">
    <source>
        <dbReference type="ARBA" id="ARBA00023136"/>
    </source>
</evidence>
<dbReference type="Proteomes" id="UP000215086">
    <property type="component" value="Chromosome"/>
</dbReference>
<dbReference type="GO" id="GO:0009055">
    <property type="term" value="F:electron transfer activity"/>
    <property type="evidence" value="ECO:0007669"/>
    <property type="project" value="InterPro"/>
</dbReference>
<accession>A0A286RFM4</accession>
<comment type="similarity">
    <text evidence="2">Belongs to the HupC/HyaC/HydC family.</text>
</comment>
<evidence type="ECO:0000256" key="5">
    <source>
        <dbReference type="ARBA" id="ARBA00022617"/>
    </source>
</evidence>
<feature type="transmembrane region" description="Helical" evidence="12">
    <location>
        <begin position="12"/>
        <end position="32"/>
    </location>
</feature>
<keyword evidence="9 12" id="KW-1133">Transmembrane helix</keyword>
<dbReference type="InterPro" id="IPR011577">
    <property type="entry name" value="Cyt_b561_bac/Ni-Hgenase"/>
</dbReference>
<dbReference type="Gene3D" id="1.20.950.20">
    <property type="entry name" value="Transmembrane di-heme cytochromes, Chain C"/>
    <property type="match status" value="1"/>
</dbReference>
<keyword evidence="10" id="KW-0408">Iron</keyword>
<dbReference type="PANTHER" id="PTHR30485">
    <property type="entry name" value="NI/FE-HYDROGENASE 1 B-TYPE CYTOCHROME SUBUNIT"/>
    <property type="match status" value="1"/>
</dbReference>
<evidence type="ECO:0000256" key="12">
    <source>
        <dbReference type="SAM" id="Phobius"/>
    </source>
</evidence>
<dbReference type="Pfam" id="PF01292">
    <property type="entry name" value="Ni_hydr_CYTB"/>
    <property type="match status" value="1"/>
</dbReference>
<sequence>MHKELIYTLYERFWHWFQAVMILTLLLTGFSVHYSGSAGVIPFATAVRLHNVVGWLLVINAFLGFFYYLTTGMLRQLIPEPREWHILAWRQLRYYLYGMFHGEPHPLQRSRQRRLNPLQQITYLAILNILLPVQVVTGVALWFMQYSPKLIHLVGGIGNLAAVHMLGAWFFAAFVLAHIYLATTGPTPWAHFVTMITGYEVVEGPSGSDPLPVQQNETT</sequence>
<evidence type="ECO:0000313" key="15">
    <source>
        <dbReference type="Proteomes" id="UP000215086"/>
    </source>
</evidence>
<keyword evidence="15" id="KW-1185">Reference proteome</keyword>
<dbReference type="GO" id="GO:0022904">
    <property type="term" value="P:respiratory electron transport chain"/>
    <property type="evidence" value="ECO:0007669"/>
    <property type="project" value="InterPro"/>
</dbReference>
<evidence type="ECO:0000256" key="4">
    <source>
        <dbReference type="ARBA" id="ARBA00022475"/>
    </source>
</evidence>
<dbReference type="InterPro" id="IPR051542">
    <property type="entry name" value="Hydrogenase_cytochrome"/>
</dbReference>
<keyword evidence="7" id="KW-0479">Metal-binding</keyword>
<dbReference type="InterPro" id="IPR016174">
    <property type="entry name" value="Di-haem_cyt_TM"/>
</dbReference>
<dbReference type="AlphaFoldDB" id="A0A286RFM4"/>
<evidence type="ECO:0000256" key="7">
    <source>
        <dbReference type="ARBA" id="ARBA00022723"/>
    </source>
</evidence>
<feature type="domain" description="Cytochrome b561 bacterial/Ni-hydrogenase" evidence="13">
    <location>
        <begin position="7"/>
        <end position="198"/>
    </location>
</feature>
<gene>
    <name evidence="14" type="ORF">THTE_2153</name>
</gene>
<comment type="subcellular location">
    <subcellularLocation>
        <location evidence="1">Cell membrane</location>
        <topology evidence="1">Multi-pass membrane protein</topology>
    </subcellularLocation>
</comment>
<evidence type="ECO:0000256" key="10">
    <source>
        <dbReference type="ARBA" id="ARBA00023004"/>
    </source>
</evidence>
<evidence type="ECO:0000259" key="13">
    <source>
        <dbReference type="Pfam" id="PF01292"/>
    </source>
</evidence>
<dbReference type="EMBL" id="CP018477">
    <property type="protein sequence ID" value="ASV74755.1"/>
    <property type="molecule type" value="Genomic_DNA"/>
</dbReference>
<evidence type="ECO:0000313" key="14">
    <source>
        <dbReference type="EMBL" id="ASV74755.1"/>
    </source>
</evidence>
<dbReference type="GO" id="GO:0005506">
    <property type="term" value="F:iron ion binding"/>
    <property type="evidence" value="ECO:0007669"/>
    <property type="project" value="InterPro"/>
</dbReference>
<keyword evidence="8" id="KW-0249">Electron transport</keyword>
<evidence type="ECO:0000256" key="2">
    <source>
        <dbReference type="ARBA" id="ARBA00008622"/>
    </source>
</evidence>
<dbReference type="RefSeq" id="WP_095414991.1">
    <property type="nucleotide sequence ID" value="NZ_CP018477.1"/>
</dbReference>
<evidence type="ECO:0000256" key="6">
    <source>
        <dbReference type="ARBA" id="ARBA00022692"/>
    </source>
</evidence>
<evidence type="ECO:0000256" key="3">
    <source>
        <dbReference type="ARBA" id="ARBA00022448"/>
    </source>
</evidence>
<dbReference type="PANTHER" id="PTHR30485:SF1">
    <property type="entry name" value="CYTOCHROME YDHU-RELATED"/>
    <property type="match status" value="1"/>
</dbReference>
<keyword evidence="4" id="KW-1003">Cell membrane</keyword>
<evidence type="ECO:0000256" key="1">
    <source>
        <dbReference type="ARBA" id="ARBA00004651"/>
    </source>
</evidence>
<dbReference type="InterPro" id="IPR000516">
    <property type="entry name" value="Ni-dep_Hydgase_cyt-B"/>
</dbReference>
<keyword evidence="6 12" id="KW-0812">Transmembrane</keyword>
<dbReference type="OrthoDB" id="197262at2"/>
<feature type="transmembrane region" description="Helical" evidence="12">
    <location>
        <begin position="121"/>
        <end position="144"/>
    </location>
</feature>
<organism evidence="14 15">
    <name type="scientific">Thermogutta terrifontis</name>
    <dbReference type="NCBI Taxonomy" id="1331910"/>
    <lineage>
        <taxon>Bacteria</taxon>
        <taxon>Pseudomonadati</taxon>
        <taxon>Planctomycetota</taxon>
        <taxon>Planctomycetia</taxon>
        <taxon>Pirellulales</taxon>
        <taxon>Thermoguttaceae</taxon>
        <taxon>Thermogutta</taxon>
    </lineage>
</organism>
<name>A0A286RFM4_9BACT</name>
<dbReference type="SUPFAM" id="SSF81342">
    <property type="entry name" value="Transmembrane di-heme cytochromes"/>
    <property type="match status" value="1"/>
</dbReference>
<dbReference type="PRINTS" id="PR00161">
    <property type="entry name" value="NIHGNASECYTB"/>
</dbReference>
<evidence type="ECO:0000256" key="8">
    <source>
        <dbReference type="ARBA" id="ARBA00022982"/>
    </source>
</evidence>
<reference evidence="14 15" key="1">
    <citation type="journal article" name="Front. Microbiol.">
        <title>Sugar Metabolism of the First Thermophilic Planctomycete Thermogutta terrifontis: Comparative Genomic and Transcriptomic Approaches.</title>
        <authorList>
            <person name="Elcheninov A.G."/>
            <person name="Menzel P."/>
            <person name="Gudbergsdottir S.R."/>
            <person name="Slesarev A.I."/>
            <person name="Kadnikov V.V."/>
            <person name="Krogh A."/>
            <person name="Bonch-Osmolovskaya E.A."/>
            <person name="Peng X."/>
            <person name="Kublanov I.V."/>
        </authorList>
    </citation>
    <scope>NUCLEOTIDE SEQUENCE [LARGE SCALE GENOMIC DNA]</scope>
    <source>
        <strain evidence="14 15">R1</strain>
    </source>
</reference>
<evidence type="ECO:0000256" key="9">
    <source>
        <dbReference type="ARBA" id="ARBA00022989"/>
    </source>
</evidence>
<keyword evidence="11 12" id="KW-0472">Membrane</keyword>
<dbReference type="GO" id="GO:0020037">
    <property type="term" value="F:heme binding"/>
    <property type="evidence" value="ECO:0007669"/>
    <property type="project" value="TreeGrafter"/>
</dbReference>
<proteinExistence type="inferred from homology"/>
<feature type="transmembrane region" description="Helical" evidence="12">
    <location>
        <begin position="52"/>
        <end position="69"/>
    </location>
</feature>
<feature type="transmembrane region" description="Helical" evidence="12">
    <location>
        <begin position="150"/>
        <end position="181"/>
    </location>
</feature>
<protein>
    <submittedName>
        <fullName evidence="14">Cytochrome B561</fullName>
    </submittedName>
</protein>
<keyword evidence="5" id="KW-0349">Heme</keyword>
<keyword evidence="3" id="KW-0813">Transport</keyword>
<dbReference type="KEGG" id="ttf:THTE_2153"/>
<dbReference type="GO" id="GO:0005886">
    <property type="term" value="C:plasma membrane"/>
    <property type="evidence" value="ECO:0007669"/>
    <property type="project" value="UniProtKB-SubCell"/>
</dbReference>